<keyword evidence="5" id="KW-0614">Plasmid</keyword>
<name>A0A387G027_9HYPH</name>
<keyword evidence="1" id="KW-0805">Transcription regulation</keyword>
<dbReference type="Proteomes" id="UP000282195">
    <property type="component" value="Plasmid pRCCGE525c"/>
</dbReference>
<dbReference type="PROSITE" id="PS01124">
    <property type="entry name" value="HTH_ARAC_FAMILY_2"/>
    <property type="match status" value="1"/>
</dbReference>
<dbReference type="Gene3D" id="1.10.10.60">
    <property type="entry name" value="Homeodomain-like"/>
    <property type="match status" value="1"/>
</dbReference>
<evidence type="ECO:0000313" key="5">
    <source>
        <dbReference type="EMBL" id="AYG63888.1"/>
    </source>
</evidence>
<evidence type="ECO:0000313" key="6">
    <source>
        <dbReference type="Proteomes" id="UP000282195"/>
    </source>
</evidence>
<evidence type="ECO:0000256" key="1">
    <source>
        <dbReference type="ARBA" id="ARBA00023015"/>
    </source>
</evidence>
<feature type="domain" description="HTH araC/xylS-type" evidence="4">
    <location>
        <begin position="205"/>
        <end position="304"/>
    </location>
</feature>
<organism evidence="5 6">
    <name type="scientific">Rhizobium jaguaris</name>
    <dbReference type="NCBI Taxonomy" id="1312183"/>
    <lineage>
        <taxon>Bacteria</taxon>
        <taxon>Pseudomonadati</taxon>
        <taxon>Pseudomonadota</taxon>
        <taxon>Alphaproteobacteria</taxon>
        <taxon>Hyphomicrobiales</taxon>
        <taxon>Rhizobiaceae</taxon>
        <taxon>Rhizobium/Agrobacterium group</taxon>
        <taxon>Rhizobium</taxon>
    </lineage>
</organism>
<dbReference type="GO" id="GO:0043565">
    <property type="term" value="F:sequence-specific DNA binding"/>
    <property type="evidence" value="ECO:0007669"/>
    <property type="project" value="InterPro"/>
</dbReference>
<dbReference type="PANTHER" id="PTHR46796">
    <property type="entry name" value="HTH-TYPE TRANSCRIPTIONAL ACTIVATOR RHAS-RELATED"/>
    <property type="match status" value="1"/>
</dbReference>
<reference evidence="5 6" key="1">
    <citation type="submission" date="2018-10" db="EMBL/GenBank/DDBJ databases">
        <title>Rhizobium etli, R. leguminosarum and a new Rhizobium genospecies from Phaseolus dumosus.</title>
        <authorList>
            <person name="Ramirez-Puebla S.T."/>
            <person name="Rogel-Hernandez M.A."/>
            <person name="Guerrero G."/>
            <person name="Ormeno-Orrillo E."/>
            <person name="Martinez-Romero J.C."/>
            <person name="Negrete-Yankelevich S."/>
            <person name="Martinez-Romero E."/>
        </authorList>
    </citation>
    <scope>NUCLEOTIDE SEQUENCE [LARGE SCALE GENOMIC DNA]</scope>
    <source>
        <strain evidence="5 6">CCGE525</strain>
        <plasmid evidence="6">prccge525c</plasmid>
    </source>
</reference>
<dbReference type="GO" id="GO:0003700">
    <property type="term" value="F:DNA-binding transcription factor activity"/>
    <property type="evidence" value="ECO:0007669"/>
    <property type="project" value="InterPro"/>
</dbReference>
<dbReference type="EMBL" id="CP032695">
    <property type="protein sequence ID" value="AYG63888.1"/>
    <property type="molecule type" value="Genomic_DNA"/>
</dbReference>
<dbReference type="AlphaFoldDB" id="A0A387G027"/>
<protein>
    <submittedName>
        <fullName evidence="5">Helix-turn-helix domain-containing protein</fullName>
    </submittedName>
</protein>
<dbReference type="KEGG" id="rjg:CCGE525_33945"/>
<geneLocation type="plasmid" evidence="6">
    <name>prccge525c</name>
</geneLocation>
<keyword evidence="2" id="KW-0238">DNA-binding</keyword>
<dbReference type="InterPro" id="IPR050204">
    <property type="entry name" value="AraC_XylS_family_regulators"/>
</dbReference>
<dbReference type="InterPro" id="IPR018062">
    <property type="entry name" value="HTH_AraC-typ_CS"/>
</dbReference>
<dbReference type="OrthoDB" id="8004517at2"/>
<evidence type="ECO:0000256" key="3">
    <source>
        <dbReference type="ARBA" id="ARBA00023163"/>
    </source>
</evidence>
<dbReference type="SMART" id="SM00342">
    <property type="entry name" value="HTH_ARAC"/>
    <property type="match status" value="1"/>
</dbReference>
<dbReference type="InterPro" id="IPR009057">
    <property type="entry name" value="Homeodomain-like_sf"/>
</dbReference>
<dbReference type="PROSITE" id="PS00041">
    <property type="entry name" value="HTH_ARAC_FAMILY_1"/>
    <property type="match status" value="1"/>
</dbReference>
<accession>A0A387G027</accession>
<dbReference type="Pfam" id="PF12833">
    <property type="entry name" value="HTH_18"/>
    <property type="match status" value="1"/>
</dbReference>
<evidence type="ECO:0000256" key="2">
    <source>
        <dbReference type="ARBA" id="ARBA00023125"/>
    </source>
</evidence>
<dbReference type="SUPFAM" id="SSF46689">
    <property type="entry name" value="Homeodomain-like"/>
    <property type="match status" value="1"/>
</dbReference>
<proteinExistence type="predicted"/>
<gene>
    <name evidence="5" type="ORF">CCGE525_33945</name>
</gene>
<evidence type="ECO:0000259" key="4">
    <source>
        <dbReference type="PROSITE" id="PS01124"/>
    </source>
</evidence>
<keyword evidence="3" id="KW-0804">Transcription</keyword>
<sequence length="336" mass="38001">MCFIDFTTAAFPPRDQFEVFRAAHEGVWDLSLAKSEDASFPARQMVWDLGKLVFTRTKLPGHGYAHHWRHIRKTRLDHWYVVMPFQPSRPGDGHAKGRAFPGLHCLSKPFEAQMEADGVLTLFMPRDLFASSLELDDRRNAEAPGRLGSLLGDYLLLLNRSLPELRTTELPYIVEATRCLMAMCLAPSRDRVAEAKGPINSILIERARRLIDLRLAEADLGPDMLCIELGVSRSRLYRLFEPLGGISAHIRRQRLLRTRDALSDSSDMRSIASIAEQWGFFDASAYSRTFRHEFGVTPKEAREAGWNGCGYLVGQSRPQESNHLSSLEYLLRGLSA</sequence>
<dbReference type="InterPro" id="IPR018060">
    <property type="entry name" value="HTH_AraC"/>
</dbReference>
<keyword evidence="6" id="KW-1185">Reference proteome</keyword>